<name>A0A9N8ZZ81_9GLOM</name>
<protein>
    <recommendedName>
        <fullName evidence="6">Ribosome assembly factor mrt4</fullName>
    </recommendedName>
</protein>
<dbReference type="EMBL" id="CAJVPJ010000324">
    <property type="protein sequence ID" value="CAG8511714.1"/>
    <property type="molecule type" value="Genomic_DNA"/>
</dbReference>
<dbReference type="AlphaFoldDB" id="A0A9N8ZZ81"/>
<dbReference type="InterPro" id="IPR040637">
    <property type="entry name" value="Ribosomal_uL10-like_insert"/>
</dbReference>
<sequence length="208" mass="23422">MPKSKRAKLVHLTATGKKGKEQKERLINTIRKAVDDYEYIWLFHTESSRNGPIKRVRAEWSSSRIFWGKNKVMAIALGTTPESEYQHNLRLISQCLTGEVGLLFTNMPVNKVLSDADMFTESIHARTGFIATETIVIPEGPVMLGDAPMPHSMEPQLRKLGMPTMLRDGVVILPVDYVICQKGNELSANQAHLLVRFFGNLNGENRTM</sequence>
<dbReference type="GO" id="GO:0003723">
    <property type="term" value="F:RNA binding"/>
    <property type="evidence" value="ECO:0007669"/>
    <property type="project" value="TreeGrafter"/>
</dbReference>
<dbReference type="InterPro" id="IPR033867">
    <property type="entry name" value="Mrt4"/>
</dbReference>
<dbReference type="GO" id="GO:0030687">
    <property type="term" value="C:preribosome, large subunit precursor"/>
    <property type="evidence" value="ECO:0007669"/>
    <property type="project" value="TreeGrafter"/>
</dbReference>
<comment type="subcellular location">
    <subcellularLocation>
        <location evidence="6">Cytoplasm</location>
    </subcellularLocation>
    <subcellularLocation>
        <location evidence="6">Nucleus</location>
        <location evidence="6">Nucleolus</location>
    </subcellularLocation>
</comment>
<evidence type="ECO:0000256" key="2">
    <source>
        <dbReference type="ARBA" id="ARBA00008889"/>
    </source>
</evidence>
<dbReference type="CDD" id="cd05796">
    <property type="entry name" value="Ribosomal_P0_like"/>
    <property type="match status" value="1"/>
</dbReference>
<feature type="domain" description="Large ribosomal subunit protein uL10-like insertion" evidence="7">
    <location>
        <begin position="125"/>
        <end position="196"/>
    </location>
</feature>
<dbReference type="GO" id="GO:0000956">
    <property type="term" value="P:nuclear-transcribed mRNA catabolic process"/>
    <property type="evidence" value="ECO:0007669"/>
    <property type="project" value="TreeGrafter"/>
</dbReference>
<evidence type="ECO:0000256" key="5">
    <source>
        <dbReference type="ARBA" id="ARBA00023242"/>
    </source>
</evidence>
<keyword evidence="4 6" id="KW-0963">Cytoplasm</keyword>
<dbReference type="Proteomes" id="UP000789572">
    <property type="component" value="Unassembled WGS sequence"/>
</dbReference>
<evidence type="ECO:0000256" key="3">
    <source>
        <dbReference type="ARBA" id="ARBA00011117"/>
    </source>
</evidence>
<organism evidence="8 9">
    <name type="scientific">Paraglomus occultum</name>
    <dbReference type="NCBI Taxonomy" id="144539"/>
    <lineage>
        <taxon>Eukaryota</taxon>
        <taxon>Fungi</taxon>
        <taxon>Fungi incertae sedis</taxon>
        <taxon>Mucoromycota</taxon>
        <taxon>Glomeromycotina</taxon>
        <taxon>Glomeromycetes</taxon>
        <taxon>Paraglomerales</taxon>
        <taxon>Paraglomeraceae</taxon>
        <taxon>Paraglomus</taxon>
    </lineage>
</organism>
<dbReference type="FunFam" id="3.30.70.1730:FF:000005">
    <property type="entry name" value="Ribosome assembly factor mrt4"/>
    <property type="match status" value="1"/>
</dbReference>
<gene>
    <name evidence="8" type="ORF">POCULU_LOCUS3106</name>
</gene>
<keyword evidence="6" id="KW-0690">Ribosome biogenesis</keyword>
<dbReference type="FunFam" id="3.90.105.20:FF:000003">
    <property type="entry name" value="Ribosome assembly factor mrt4"/>
    <property type="match status" value="1"/>
</dbReference>
<comment type="subunit">
    <text evidence="3 6">Associates with the pre-60S ribosomal particle.</text>
</comment>
<keyword evidence="9" id="KW-1185">Reference proteome</keyword>
<evidence type="ECO:0000313" key="8">
    <source>
        <dbReference type="EMBL" id="CAG8511714.1"/>
    </source>
</evidence>
<keyword evidence="5 6" id="KW-0539">Nucleus</keyword>
<dbReference type="GO" id="GO:0005737">
    <property type="term" value="C:cytoplasm"/>
    <property type="evidence" value="ECO:0007669"/>
    <property type="project" value="UniProtKB-SubCell"/>
</dbReference>
<dbReference type="OrthoDB" id="10262308at2759"/>
<evidence type="ECO:0000256" key="4">
    <source>
        <dbReference type="ARBA" id="ARBA00022490"/>
    </source>
</evidence>
<dbReference type="InterPro" id="IPR043141">
    <property type="entry name" value="Ribosomal_uL10-like_sf"/>
</dbReference>
<evidence type="ECO:0000259" key="7">
    <source>
        <dbReference type="Pfam" id="PF17777"/>
    </source>
</evidence>
<evidence type="ECO:0000313" key="9">
    <source>
        <dbReference type="Proteomes" id="UP000789572"/>
    </source>
</evidence>
<accession>A0A9N8ZZ81</accession>
<comment type="caution">
    <text evidence="8">The sequence shown here is derived from an EMBL/GenBank/DDBJ whole genome shotgun (WGS) entry which is preliminary data.</text>
</comment>
<dbReference type="InterPro" id="IPR001790">
    <property type="entry name" value="Ribosomal_uL10"/>
</dbReference>
<dbReference type="PANTHER" id="PTHR45841:SF1">
    <property type="entry name" value="MRNA TURNOVER PROTEIN 4 HOMOLOG"/>
    <property type="match status" value="1"/>
</dbReference>
<dbReference type="GO" id="GO:0005730">
    <property type="term" value="C:nucleolus"/>
    <property type="evidence" value="ECO:0007669"/>
    <property type="project" value="UniProtKB-SubCell"/>
</dbReference>
<dbReference type="Pfam" id="PF00466">
    <property type="entry name" value="Ribosomal_L10"/>
    <property type="match status" value="1"/>
</dbReference>
<evidence type="ECO:0000256" key="1">
    <source>
        <dbReference type="ARBA" id="ARBA00004046"/>
    </source>
</evidence>
<dbReference type="GO" id="GO:0006364">
    <property type="term" value="P:rRNA processing"/>
    <property type="evidence" value="ECO:0007669"/>
    <property type="project" value="TreeGrafter"/>
</dbReference>
<dbReference type="GO" id="GO:0000027">
    <property type="term" value="P:ribosomal large subunit assembly"/>
    <property type="evidence" value="ECO:0007669"/>
    <property type="project" value="InterPro"/>
</dbReference>
<reference evidence="8" key="1">
    <citation type="submission" date="2021-06" db="EMBL/GenBank/DDBJ databases">
        <authorList>
            <person name="Kallberg Y."/>
            <person name="Tangrot J."/>
            <person name="Rosling A."/>
        </authorList>
    </citation>
    <scope>NUCLEOTIDE SEQUENCE</scope>
    <source>
        <strain evidence="8">IA702</strain>
    </source>
</reference>
<evidence type="ECO:0000256" key="6">
    <source>
        <dbReference type="RuleBase" id="RU364039"/>
    </source>
</evidence>
<dbReference type="PANTHER" id="PTHR45841">
    <property type="entry name" value="MRNA TURNOVER PROTEIN 4 MRTO4"/>
    <property type="match status" value="1"/>
</dbReference>
<dbReference type="Pfam" id="PF17777">
    <property type="entry name" value="RL10P_insert"/>
    <property type="match status" value="1"/>
</dbReference>
<dbReference type="InterPro" id="IPR043164">
    <property type="entry name" value="Ribosomal_uL10-like_insert_sf"/>
</dbReference>
<dbReference type="Gene3D" id="3.30.70.1730">
    <property type="match status" value="1"/>
</dbReference>
<dbReference type="SUPFAM" id="SSF160369">
    <property type="entry name" value="Ribosomal protein L10-like"/>
    <property type="match status" value="1"/>
</dbReference>
<dbReference type="InterPro" id="IPR051742">
    <property type="entry name" value="Ribosome_Assembly_uL10"/>
</dbReference>
<proteinExistence type="inferred from homology"/>
<comment type="function">
    <text evidence="1 6">Component of the ribosome assembly machinery. Nuclear paralog of the ribosomal protein P0, it binds pre-60S subunits at an early stage of assembly in the nucleolus, and is replaced by P0 in cytoplasmic pre-60S subunits and mature 80S ribosomes.</text>
</comment>
<comment type="similarity">
    <text evidence="2 6">Belongs to the universal ribosomal protein uL10 family.</text>
</comment>
<dbReference type="Gene3D" id="3.90.105.20">
    <property type="match status" value="1"/>
</dbReference>